<keyword evidence="1" id="KW-0812">Transmembrane</keyword>
<evidence type="ECO:0000256" key="1">
    <source>
        <dbReference type="SAM" id="Phobius"/>
    </source>
</evidence>
<name>A0A0G1MQ74_9BACT</name>
<dbReference type="EMBL" id="LCLA01000016">
    <property type="protein sequence ID" value="KKU10262.1"/>
    <property type="molecule type" value="Genomic_DNA"/>
</dbReference>
<proteinExistence type="predicted"/>
<dbReference type="Pfam" id="PF18895">
    <property type="entry name" value="T4SS_pilin"/>
    <property type="match status" value="1"/>
</dbReference>
<dbReference type="InterPro" id="IPR043993">
    <property type="entry name" value="T4SS_pilin"/>
</dbReference>
<feature type="transmembrane region" description="Helical" evidence="1">
    <location>
        <begin position="37"/>
        <end position="58"/>
    </location>
</feature>
<dbReference type="Proteomes" id="UP000034329">
    <property type="component" value="Unassembled WGS sequence"/>
</dbReference>
<organism evidence="2 3">
    <name type="scientific">Candidatus Woesebacteria bacterium GW2011_GWB1_45_5</name>
    <dbReference type="NCBI Taxonomy" id="1618581"/>
    <lineage>
        <taxon>Bacteria</taxon>
        <taxon>Candidatus Woeseibacteriota</taxon>
    </lineage>
</organism>
<comment type="caution">
    <text evidence="2">The sequence shown here is derived from an EMBL/GenBank/DDBJ whole genome shotgun (WGS) entry which is preliminary data.</text>
</comment>
<sequence>MNSDLESNMIAQNLDSIQSGAGINLPFSDIGGLIGNILPYVFGAAAIALLIYLISGGFQLMTSQGDPKAIQGAQGKITNALIGFVIVFTAFLIVQIIGEVLDLGAFSLIFQ</sequence>
<reference evidence="2 3" key="1">
    <citation type="journal article" date="2015" name="Nature">
        <title>rRNA introns, odd ribosomes, and small enigmatic genomes across a large radiation of phyla.</title>
        <authorList>
            <person name="Brown C.T."/>
            <person name="Hug L.A."/>
            <person name="Thomas B.C."/>
            <person name="Sharon I."/>
            <person name="Castelle C.J."/>
            <person name="Singh A."/>
            <person name="Wilkins M.J."/>
            <person name="Williams K.H."/>
            <person name="Banfield J.F."/>
        </authorList>
    </citation>
    <scope>NUCLEOTIDE SEQUENCE [LARGE SCALE GENOMIC DNA]</scope>
</reference>
<feature type="transmembrane region" description="Helical" evidence="1">
    <location>
        <begin position="79"/>
        <end position="98"/>
    </location>
</feature>
<evidence type="ECO:0000313" key="3">
    <source>
        <dbReference type="Proteomes" id="UP000034329"/>
    </source>
</evidence>
<evidence type="ECO:0008006" key="4">
    <source>
        <dbReference type="Google" id="ProtNLM"/>
    </source>
</evidence>
<keyword evidence="1" id="KW-0472">Membrane</keyword>
<accession>A0A0G1MQ74</accession>
<evidence type="ECO:0000313" key="2">
    <source>
        <dbReference type="EMBL" id="KKU10262.1"/>
    </source>
</evidence>
<keyword evidence="1" id="KW-1133">Transmembrane helix</keyword>
<dbReference type="AlphaFoldDB" id="A0A0G1MQ74"/>
<gene>
    <name evidence="2" type="ORF">UX13_C0016G0019</name>
</gene>
<protein>
    <recommendedName>
        <fullName evidence="4">Integral membrane protein</fullName>
    </recommendedName>
</protein>